<proteinExistence type="predicted"/>
<reference evidence="1" key="1">
    <citation type="submission" date="2021-05" db="EMBL/GenBank/DDBJ databases">
        <authorList>
            <person name="Pan Q."/>
            <person name="Jouanno E."/>
            <person name="Zahm M."/>
            <person name="Klopp C."/>
            <person name="Cabau C."/>
            <person name="Louis A."/>
            <person name="Berthelot C."/>
            <person name="Parey E."/>
            <person name="Roest Crollius H."/>
            <person name="Montfort J."/>
            <person name="Robinson-Rechavi M."/>
            <person name="Bouchez O."/>
            <person name="Lampietro C."/>
            <person name="Lopez Roques C."/>
            <person name="Donnadieu C."/>
            <person name="Postlethwait J."/>
            <person name="Bobe J."/>
            <person name="Dillon D."/>
            <person name="Chandos A."/>
            <person name="von Hippel F."/>
            <person name="Guiguen Y."/>
        </authorList>
    </citation>
    <scope>NUCLEOTIDE SEQUENCE</scope>
    <source>
        <strain evidence="1">YG-Jan2019</strain>
    </source>
</reference>
<name>A0ACC2FTE7_DALPE</name>
<keyword evidence="2" id="KW-1185">Reference proteome</keyword>
<comment type="caution">
    <text evidence="1">The sequence shown here is derived from an EMBL/GenBank/DDBJ whole genome shotgun (WGS) entry which is preliminary data.</text>
</comment>
<gene>
    <name evidence="1" type="ORF">DPEC_G00250860</name>
</gene>
<evidence type="ECO:0000313" key="1">
    <source>
        <dbReference type="EMBL" id="KAJ7994572.1"/>
    </source>
</evidence>
<protein>
    <submittedName>
        <fullName evidence="1">Uncharacterized protein</fullName>
    </submittedName>
</protein>
<evidence type="ECO:0000313" key="2">
    <source>
        <dbReference type="Proteomes" id="UP001157502"/>
    </source>
</evidence>
<dbReference type="EMBL" id="CM055749">
    <property type="protein sequence ID" value="KAJ7994572.1"/>
    <property type="molecule type" value="Genomic_DNA"/>
</dbReference>
<dbReference type="Proteomes" id="UP001157502">
    <property type="component" value="Chromosome 22"/>
</dbReference>
<sequence>MSRCPPAADSPLPRICPDLRDGHVTYSHTDTTPRHCIRGDDCSVPCPAGTYGTNCSSSCSCHNEITCSHIDGACICREGWLGVDCTIPCSSGSWGLRCNQTCLCSNGAACDPVNGTCTCAPGWRSEYCDTPCAEGSFGEQCQEQCACIHADGCDPESGYCRCLAGWTVAELS</sequence>
<accession>A0ACC2FTE7</accession>
<organism evidence="1 2">
    <name type="scientific">Dallia pectoralis</name>
    <name type="common">Alaska blackfish</name>
    <dbReference type="NCBI Taxonomy" id="75939"/>
    <lineage>
        <taxon>Eukaryota</taxon>
        <taxon>Metazoa</taxon>
        <taxon>Chordata</taxon>
        <taxon>Craniata</taxon>
        <taxon>Vertebrata</taxon>
        <taxon>Euteleostomi</taxon>
        <taxon>Actinopterygii</taxon>
        <taxon>Neopterygii</taxon>
        <taxon>Teleostei</taxon>
        <taxon>Protacanthopterygii</taxon>
        <taxon>Esociformes</taxon>
        <taxon>Umbridae</taxon>
        <taxon>Dallia</taxon>
    </lineage>
</organism>